<organism evidence="10 11">
    <name type="scientific">Eiseniibacteriota bacterium</name>
    <dbReference type="NCBI Taxonomy" id="2212470"/>
    <lineage>
        <taxon>Bacteria</taxon>
        <taxon>Candidatus Eiseniibacteriota</taxon>
    </lineage>
</organism>
<keyword evidence="2 5" id="KW-0210">Decarboxylase</keyword>
<dbReference type="Gene3D" id="3.20.20.10">
    <property type="entry name" value="Alanine racemase"/>
    <property type="match status" value="1"/>
</dbReference>
<accession>A0A933WBB7</accession>
<dbReference type="EMBL" id="JACRIW010000082">
    <property type="protein sequence ID" value="MBI5170174.1"/>
    <property type="molecule type" value="Genomic_DNA"/>
</dbReference>
<evidence type="ECO:0000259" key="9">
    <source>
        <dbReference type="Pfam" id="PF02784"/>
    </source>
</evidence>
<dbReference type="InterPro" id="IPR022657">
    <property type="entry name" value="De-COase2_CS"/>
</dbReference>
<feature type="modified residue" description="N6-(pyridoxal phosphate)lysine" evidence="5 7">
    <location>
        <position position="60"/>
    </location>
</feature>
<evidence type="ECO:0000313" key="11">
    <source>
        <dbReference type="Proteomes" id="UP000696931"/>
    </source>
</evidence>
<keyword evidence="3 5" id="KW-0663">Pyridoxal phosphate</keyword>
<name>A0A933WBB7_UNCEI</name>
<evidence type="ECO:0000256" key="4">
    <source>
        <dbReference type="ARBA" id="ARBA00023239"/>
    </source>
</evidence>
<dbReference type="Pfam" id="PF02784">
    <property type="entry name" value="Orn_Arg_deC_N"/>
    <property type="match status" value="1"/>
</dbReference>
<gene>
    <name evidence="5 10" type="primary">lysA</name>
    <name evidence="10" type="ORF">HZA61_11840</name>
</gene>
<evidence type="ECO:0000256" key="1">
    <source>
        <dbReference type="ARBA" id="ARBA00001933"/>
    </source>
</evidence>
<keyword evidence="5 8" id="KW-0457">Lysine biosynthesis</keyword>
<feature type="binding site" evidence="5">
    <location>
        <position position="321"/>
    </location>
    <ligand>
        <name>substrate</name>
    </ligand>
</feature>
<proteinExistence type="inferred from homology"/>
<dbReference type="PANTHER" id="PTHR43727">
    <property type="entry name" value="DIAMINOPIMELATE DECARBOXYLASE"/>
    <property type="match status" value="1"/>
</dbReference>
<dbReference type="NCBIfam" id="TIGR01048">
    <property type="entry name" value="lysA"/>
    <property type="match status" value="1"/>
</dbReference>
<dbReference type="PANTHER" id="PTHR43727:SF2">
    <property type="entry name" value="GROUP IV DECARBOXYLASE"/>
    <property type="match status" value="1"/>
</dbReference>
<dbReference type="PRINTS" id="PR01181">
    <property type="entry name" value="DAPDCRBXLASE"/>
</dbReference>
<dbReference type="InterPro" id="IPR022653">
    <property type="entry name" value="De-COase2_pyr-phos_BS"/>
</dbReference>
<protein>
    <recommendedName>
        <fullName evidence="5 6">Diaminopimelate decarboxylase</fullName>
        <shortName evidence="5">DAP decarboxylase</shortName>
        <shortName evidence="5">DAPDC</shortName>
        <ecNumber evidence="5 6">4.1.1.20</ecNumber>
    </recommendedName>
</protein>
<evidence type="ECO:0000256" key="7">
    <source>
        <dbReference type="PIRSR" id="PIRSR600183-50"/>
    </source>
</evidence>
<dbReference type="CDD" id="cd06828">
    <property type="entry name" value="PLPDE_III_DapDC"/>
    <property type="match status" value="1"/>
</dbReference>
<evidence type="ECO:0000256" key="6">
    <source>
        <dbReference type="NCBIfam" id="TIGR01048"/>
    </source>
</evidence>
<dbReference type="HAMAP" id="MF_02120">
    <property type="entry name" value="LysA"/>
    <property type="match status" value="1"/>
</dbReference>
<feature type="binding site" evidence="5">
    <location>
        <position position="348"/>
    </location>
    <ligand>
        <name>substrate</name>
    </ligand>
</feature>
<feature type="binding site" evidence="5">
    <location>
        <position position="239"/>
    </location>
    <ligand>
        <name>pyridoxal 5'-phosphate</name>
        <dbReference type="ChEBI" id="CHEBI:597326"/>
    </ligand>
</feature>
<evidence type="ECO:0000256" key="5">
    <source>
        <dbReference type="HAMAP-Rule" id="MF_02120"/>
    </source>
</evidence>
<comment type="function">
    <text evidence="5">Specifically catalyzes the decarboxylation of meso-diaminopimelate (meso-DAP) to L-lysine.</text>
</comment>
<dbReference type="GO" id="GO:0009089">
    <property type="term" value="P:lysine biosynthetic process via diaminopimelate"/>
    <property type="evidence" value="ECO:0007669"/>
    <property type="project" value="UniProtKB-UniRule"/>
</dbReference>
<evidence type="ECO:0000256" key="2">
    <source>
        <dbReference type="ARBA" id="ARBA00022793"/>
    </source>
</evidence>
<evidence type="ECO:0000256" key="8">
    <source>
        <dbReference type="RuleBase" id="RU003738"/>
    </source>
</evidence>
<dbReference type="FunFam" id="3.20.20.10:FF:000003">
    <property type="entry name" value="Diaminopimelate decarboxylase"/>
    <property type="match status" value="1"/>
</dbReference>
<dbReference type="GO" id="GO:0030170">
    <property type="term" value="F:pyridoxal phosphate binding"/>
    <property type="evidence" value="ECO:0007669"/>
    <property type="project" value="UniProtKB-UniRule"/>
</dbReference>
<feature type="binding site" evidence="5">
    <location>
        <position position="376"/>
    </location>
    <ligand>
        <name>pyridoxal 5'-phosphate</name>
        <dbReference type="ChEBI" id="CHEBI:597326"/>
    </ligand>
</feature>
<keyword evidence="5" id="KW-0028">Amino-acid biosynthesis</keyword>
<feature type="domain" description="Orn/DAP/Arg decarboxylase 2 N-terminal" evidence="9">
    <location>
        <begin position="38"/>
        <end position="281"/>
    </location>
</feature>
<dbReference type="InterPro" id="IPR009006">
    <property type="entry name" value="Ala_racemase/Decarboxylase_C"/>
</dbReference>
<sequence>MTDAYSVAGVALDDALAALRRHDPSARAFWLYDLDGFRARAARLLGAFGSQGVHVAYALKANGCGALVRAARETGLDADAGSLGELELAAACGYDAAHLTLSGNGRTREEAAWVCAHGAAAVSADHVGELDLLESAAAAAGVTLRVALRVNPGIATPGHKYVATGGHDAKFGVSAEEALAAWEGRARWSHLRVDGLHLHVGSQLLDTAPLEAAARAARELADASRARGAALGLVNLGGGFGVDYDEGTREFPVEAWAARLGEHARASGLDWRIEPGRWLVAPVGTLVAEVLWEKRRAEDGTVHRFVVLAAGMNDLLRPALYGARHRAVPVRPREGERTAAAVVGPVCESGDTFEEGALLPPLTSGDLVALLDAGAYGAAMSSQYNGRGRLAELVIDGGALKLARRAERPADLRLRDCDVRL</sequence>
<dbReference type="PRINTS" id="PR01179">
    <property type="entry name" value="ODADCRBXLASE"/>
</dbReference>
<dbReference type="PROSITE" id="PS00879">
    <property type="entry name" value="ODR_DC_2_2"/>
    <property type="match status" value="1"/>
</dbReference>
<dbReference type="GO" id="GO:0008836">
    <property type="term" value="F:diaminopimelate decarboxylase activity"/>
    <property type="evidence" value="ECO:0007669"/>
    <property type="project" value="UniProtKB-UniRule"/>
</dbReference>
<evidence type="ECO:0000313" key="10">
    <source>
        <dbReference type="EMBL" id="MBI5170174.1"/>
    </source>
</evidence>
<dbReference type="PROSITE" id="PS00878">
    <property type="entry name" value="ODR_DC_2_1"/>
    <property type="match status" value="1"/>
</dbReference>
<dbReference type="SUPFAM" id="SSF50621">
    <property type="entry name" value="Alanine racemase C-terminal domain-like"/>
    <property type="match status" value="1"/>
</dbReference>
<comment type="pathway">
    <text evidence="5 8">Amino-acid biosynthesis; L-lysine biosynthesis via DAP pathway; L-lysine from DL-2,6-diaminopimelate: step 1/1.</text>
</comment>
<dbReference type="Gene3D" id="2.40.37.10">
    <property type="entry name" value="Lyase, Ornithine Decarboxylase, Chain A, domain 1"/>
    <property type="match status" value="1"/>
</dbReference>
<comment type="subunit">
    <text evidence="5">Homodimer.</text>
</comment>
<feature type="binding site" evidence="5">
    <location>
        <position position="277"/>
    </location>
    <ligand>
        <name>substrate</name>
    </ligand>
</feature>
<reference evidence="10" key="1">
    <citation type="submission" date="2020-07" db="EMBL/GenBank/DDBJ databases">
        <title>Huge and variable diversity of episymbiotic CPR bacteria and DPANN archaea in groundwater ecosystems.</title>
        <authorList>
            <person name="He C.Y."/>
            <person name="Keren R."/>
            <person name="Whittaker M."/>
            <person name="Farag I.F."/>
            <person name="Doudna J."/>
            <person name="Cate J.H.D."/>
            <person name="Banfield J.F."/>
        </authorList>
    </citation>
    <scope>NUCLEOTIDE SEQUENCE</scope>
    <source>
        <strain evidence="10">NC_groundwater_1813_Pr3_B-0.1um_71_17</strain>
    </source>
</reference>
<comment type="caution">
    <text evidence="10">The sequence shown here is derived from an EMBL/GenBank/DDBJ whole genome shotgun (WGS) entry which is preliminary data.</text>
</comment>
<feature type="binding site" evidence="5">
    <location>
        <position position="317"/>
    </location>
    <ligand>
        <name>substrate</name>
    </ligand>
</feature>
<comment type="catalytic activity">
    <reaction evidence="5 8">
        <text>meso-2,6-diaminopimelate + H(+) = L-lysine + CO2</text>
        <dbReference type="Rhea" id="RHEA:15101"/>
        <dbReference type="ChEBI" id="CHEBI:15378"/>
        <dbReference type="ChEBI" id="CHEBI:16526"/>
        <dbReference type="ChEBI" id="CHEBI:32551"/>
        <dbReference type="ChEBI" id="CHEBI:57791"/>
        <dbReference type="EC" id="4.1.1.20"/>
    </reaction>
</comment>
<keyword evidence="4 5" id="KW-0456">Lyase</keyword>
<comment type="cofactor">
    <cofactor evidence="1 5 7 8">
        <name>pyridoxal 5'-phosphate</name>
        <dbReference type="ChEBI" id="CHEBI:597326"/>
    </cofactor>
</comment>
<evidence type="ECO:0000256" key="3">
    <source>
        <dbReference type="ARBA" id="ARBA00022898"/>
    </source>
</evidence>
<dbReference type="InterPro" id="IPR000183">
    <property type="entry name" value="Orn/DAP/Arg_de-COase"/>
</dbReference>
<dbReference type="EC" id="4.1.1.20" evidence="5 6"/>
<dbReference type="InterPro" id="IPR002986">
    <property type="entry name" value="DAP_deCOOHase_LysA"/>
</dbReference>
<feature type="active site" description="Proton donor" evidence="7">
    <location>
        <position position="347"/>
    </location>
</feature>
<dbReference type="SUPFAM" id="SSF51419">
    <property type="entry name" value="PLP-binding barrel"/>
    <property type="match status" value="1"/>
</dbReference>
<dbReference type="Proteomes" id="UP000696931">
    <property type="component" value="Unassembled WGS sequence"/>
</dbReference>
<dbReference type="InterPro" id="IPR022644">
    <property type="entry name" value="De-COase2_N"/>
</dbReference>
<feature type="binding site" evidence="5">
    <location>
        <position position="376"/>
    </location>
    <ligand>
        <name>substrate</name>
    </ligand>
</feature>
<dbReference type="InterPro" id="IPR029066">
    <property type="entry name" value="PLP-binding_barrel"/>
</dbReference>
<dbReference type="AlphaFoldDB" id="A0A933WBB7"/>
<feature type="binding site" evidence="5">
    <location>
        <begin position="274"/>
        <end position="277"/>
    </location>
    <ligand>
        <name>pyridoxal 5'-phosphate</name>
        <dbReference type="ChEBI" id="CHEBI:597326"/>
    </ligand>
</feature>
<comment type="similarity">
    <text evidence="5">Belongs to the Orn/Lys/Arg decarboxylase class-II family. LysA subfamily.</text>
</comment>